<dbReference type="InterPro" id="IPR036390">
    <property type="entry name" value="WH_DNA-bd_sf"/>
</dbReference>
<evidence type="ECO:0000256" key="2">
    <source>
        <dbReference type="ARBA" id="ARBA00023015"/>
    </source>
</evidence>
<dbReference type="GO" id="GO:0006351">
    <property type="term" value="P:DNA-templated transcription"/>
    <property type="evidence" value="ECO:0007669"/>
    <property type="project" value="TreeGrafter"/>
</dbReference>
<dbReference type="InterPro" id="IPR036388">
    <property type="entry name" value="WH-like_DNA-bd_sf"/>
</dbReference>
<dbReference type="NCBIfam" id="NF008352">
    <property type="entry name" value="PRK11139.1"/>
    <property type="match status" value="1"/>
</dbReference>
<comment type="caution">
    <text evidence="6">The sequence shown here is derived from an EMBL/GenBank/DDBJ whole genome shotgun (WGS) entry which is preliminary data.</text>
</comment>
<dbReference type="GO" id="GO:0043565">
    <property type="term" value="F:sequence-specific DNA binding"/>
    <property type="evidence" value="ECO:0007669"/>
    <property type="project" value="TreeGrafter"/>
</dbReference>
<dbReference type="Pfam" id="PF03466">
    <property type="entry name" value="LysR_substrate"/>
    <property type="match status" value="1"/>
</dbReference>
<keyword evidence="4" id="KW-0804">Transcription</keyword>
<dbReference type="OrthoDB" id="9793571at2"/>
<dbReference type="PROSITE" id="PS50931">
    <property type="entry name" value="HTH_LYSR"/>
    <property type="match status" value="1"/>
</dbReference>
<dbReference type="GO" id="GO:0003700">
    <property type="term" value="F:DNA-binding transcription factor activity"/>
    <property type="evidence" value="ECO:0007669"/>
    <property type="project" value="InterPro"/>
</dbReference>
<evidence type="ECO:0000256" key="4">
    <source>
        <dbReference type="ARBA" id="ARBA00023163"/>
    </source>
</evidence>
<evidence type="ECO:0000256" key="1">
    <source>
        <dbReference type="ARBA" id="ARBA00009437"/>
    </source>
</evidence>
<gene>
    <name evidence="6" type="primary">gcvA</name>
    <name evidence="6" type="ORF">EOE48_26105</name>
</gene>
<accession>A0A437NUX5</accession>
<keyword evidence="7" id="KW-1185">Reference proteome</keyword>
<reference evidence="6 7" key="1">
    <citation type="submission" date="2019-01" db="EMBL/GenBank/DDBJ databases">
        <authorList>
            <person name="Chen W.-M."/>
        </authorList>
    </citation>
    <scope>NUCLEOTIDE SEQUENCE [LARGE SCALE GENOMIC DNA]</scope>
    <source>
        <strain evidence="6 7">TER-1</strain>
    </source>
</reference>
<dbReference type="InterPro" id="IPR000847">
    <property type="entry name" value="LysR_HTH_N"/>
</dbReference>
<dbReference type="Proteomes" id="UP000286997">
    <property type="component" value="Unassembled WGS sequence"/>
</dbReference>
<keyword evidence="3" id="KW-0238">DNA-binding</keyword>
<dbReference type="Gene3D" id="3.40.190.10">
    <property type="entry name" value="Periplasmic binding protein-like II"/>
    <property type="match status" value="2"/>
</dbReference>
<comment type="similarity">
    <text evidence="1">Belongs to the LysR transcriptional regulatory family.</text>
</comment>
<proteinExistence type="inferred from homology"/>
<dbReference type="CDD" id="cd08432">
    <property type="entry name" value="PBP2_GcdR_TrpI_HvrB_AmpR_like"/>
    <property type="match status" value="1"/>
</dbReference>
<dbReference type="PANTHER" id="PTHR30537:SF74">
    <property type="entry name" value="HTH-TYPE TRANSCRIPTIONAL REGULATOR TRPI"/>
    <property type="match status" value="1"/>
</dbReference>
<dbReference type="PANTHER" id="PTHR30537">
    <property type="entry name" value="HTH-TYPE TRANSCRIPTIONAL REGULATOR"/>
    <property type="match status" value="1"/>
</dbReference>
<dbReference type="RefSeq" id="WP_127733807.1">
    <property type="nucleotide sequence ID" value="NZ_SACP01000041.1"/>
</dbReference>
<organism evidence="6 7">
    <name type="scientific">Methylobacterium oryzihabitans</name>
    <dbReference type="NCBI Taxonomy" id="2499852"/>
    <lineage>
        <taxon>Bacteria</taxon>
        <taxon>Pseudomonadati</taxon>
        <taxon>Pseudomonadota</taxon>
        <taxon>Alphaproteobacteria</taxon>
        <taxon>Hyphomicrobiales</taxon>
        <taxon>Methylobacteriaceae</taxon>
        <taxon>Methylobacterium</taxon>
    </lineage>
</organism>
<dbReference type="SUPFAM" id="SSF53850">
    <property type="entry name" value="Periplasmic binding protein-like II"/>
    <property type="match status" value="1"/>
</dbReference>
<evidence type="ECO:0000313" key="7">
    <source>
        <dbReference type="Proteomes" id="UP000286997"/>
    </source>
</evidence>
<dbReference type="Gene3D" id="1.10.10.10">
    <property type="entry name" value="Winged helix-like DNA-binding domain superfamily/Winged helix DNA-binding domain"/>
    <property type="match status" value="1"/>
</dbReference>
<dbReference type="Pfam" id="PF00126">
    <property type="entry name" value="HTH_1"/>
    <property type="match status" value="1"/>
</dbReference>
<protein>
    <submittedName>
        <fullName evidence="6">Transcriptional regulator GcvA</fullName>
    </submittedName>
</protein>
<dbReference type="FunFam" id="3.40.190.10:FF:000017">
    <property type="entry name" value="Glycine cleavage system transcriptional activator"/>
    <property type="match status" value="1"/>
</dbReference>
<dbReference type="AlphaFoldDB" id="A0A437NUX5"/>
<dbReference type="SUPFAM" id="SSF46785">
    <property type="entry name" value="Winged helix' DNA-binding domain"/>
    <property type="match status" value="1"/>
</dbReference>
<sequence>MTLRRRLPPLNAVRAFEAAARHPTFQAAGDELGVSAGAVAQQVKALEGWFGVPLFRRLPSRGVALTPAGERYAAAVGDLLDGFADATARLRRQGQDHVLTVNTTHSFASLWLIPRIGAFRARHPELDVRVVANNTLADFARDELDVAIRHGRGRYRGLRADLLLRDSVFPVCSPALRDGTPPLARPADLARHVLLHDDDPIDLEAVAWPDWLAAAGVTGIEARRGPRFTHTFMVLQAATAGEGVALATRVLGGDLLAGGRLVRPFPEEVASPYAFFIVTPEGQDPPKVALFRAWLAEQAAPLSPLCDGT</sequence>
<evidence type="ECO:0000259" key="5">
    <source>
        <dbReference type="PROSITE" id="PS50931"/>
    </source>
</evidence>
<evidence type="ECO:0000313" key="6">
    <source>
        <dbReference type="EMBL" id="RVU13833.1"/>
    </source>
</evidence>
<dbReference type="InterPro" id="IPR005119">
    <property type="entry name" value="LysR_subst-bd"/>
</dbReference>
<dbReference type="EMBL" id="SACP01000041">
    <property type="protein sequence ID" value="RVU13833.1"/>
    <property type="molecule type" value="Genomic_DNA"/>
</dbReference>
<evidence type="ECO:0000256" key="3">
    <source>
        <dbReference type="ARBA" id="ARBA00023125"/>
    </source>
</evidence>
<dbReference type="InterPro" id="IPR058163">
    <property type="entry name" value="LysR-type_TF_proteobact-type"/>
</dbReference>
<keyword evidence="2" id="KW-0805">Transcription regulation</keyword>
<feature type="domain" description="HTH lysR-type" evidence="5">
    <location>
        <begin position="8"/>
        <end position="66"/>
    </location>
</feature>
<name>A0A437NUX5_9HYPH</name>